<gene>
    <name evidence="1" type="ORF">RD2015_3579</name>
</gene>
<dbReference type="RefSeq" id="WP_058936059.1">
    <property type="nucleotide sequence ID" value="NZ_CP013729.1"/>
</dbReference>
<dbReference type="OrthoDB" id="8858263at2"/>
<evidence type="ECO:0000313" key="2">
    <source>
        <dbReference type="Proteomes" id="UP000060699"/>
    </source>
</evidence>
<dbReference type="PATRIC" id="fig|76731.3.peg.3667"/>
<dbReference type="EMBL" id="CP013729">
    <property type="protein sequence ID" value="ALV08035.1"/>
    <property type="molecule type" value="Genomic_DNA"/>
</dbReference>
<dbReference type="AlphaFoldDB" id="A0A0U3MYF2"/>
<keyword evidence="2" id="KW-1185">Reference proteome</keyword>
<proteinExistence type="predicted"/>
<dbReference type="KEGG" id="rdp:RD2015_3579"/>
<reference evidence="1 2" key="1">
    <citation type="submission" date="2015-12" db="EMBL/GenBank/DDBJ databases">
        <title>Complete genome of Roseateles depolymerans KCTC 42856.</title>
        <authorList>
            <person name="Kim K.M."/>
        </authorList>
    </citation>
    <scope>NUCLEOTIDE SEQUENCE [LARGE SCALE GENOMIC DNA]</scope>
    <source>
        <strain evidence="1 2">KCTC 42856</strain>
    </source>
</reference>
<sequence length="122" mass="13901">MSDNVSPDLVDWFHAFAKRSVEQLAQLADEEHRSRFRQYVEESLPGHAQPGELSPEDFALAVVALRDNERKWNQALMAALTDADDLHRSGATQECVEKLRAFAESCPWRRFAEVARRQAAAY</sequence>
<organism evidence="1 2">
    <name type="scientific">Roseateles depolymerans</name>
    <dbReference type="NCBI Taxonomy" id="76731"/>
    <lineage>
        <taxon>Bacteria</taxon>
        <taxon>Pseudomonadati</taxon>
        <taxon>Pseudomonadota</taxon>
        <taxon>Betaproteobacteria</taxon>
        <taxon>Burkholderiales</taxon>
        <taxon>Sphaerotilaceae</taxon>
        <taxon>Roseateles</taxon>
    </lineage>
</organism>
<dbReference type="Proteomes" id="UP000060699">
    <property type="component" value="Chromosome"/>
</dbReference>
<name>A0A0U3MYF2_9BURK</name>
<accession>A0A0U3MYF2</accession>
<protein>
    <submittedName>
        <fullName evidence="1">Uncharacterized protein</fullName>
    </submittedName>
</protein>
<evidence type="ECO:0000313" key="1">
    <source>
        <dbReference type="EMBL" id="ALV08035.1"/>
    </source>
</evidence>